<dbReference type="Gene3D" id="1.10.10.10">
    <property type="entry name" value="Winged helix-like DNA-binding domain superfamily/Winged helix DNA-binding domain"/>
    <property type="match status" value="1"/>
</dbReference>
<gene>
    <name evidence="2" type="ORF">ACETIH_08520</name>
</gene>
<dbReference type="EMBL" id="JBHOMY010000022">
    <property type="protein sequence ID" value="MFC1456756.1"/>
    <property type="molecule type" value="Genomic_DNA"/>
</dbReference>
<accession>A0ABV6Y651</accession>
<proteinExistence type="predicted"/>
<dbReference type="SUPFAM" id="SSF46894">
    <property type="entry name" value="C-terminal effector domain of the bipartite response regulators"/>
    <property type="match status" value="1"/>
</dbReference>
<sequence>MIKLDMRSVHMRIDETLSRTGQTQSMSPPLSDEEAQILLLIAAGHQNAEIAAAAGTDQLAVREHIKAILRKAIAAGNAASRPRAVNLRPAEFPSDLPSPFIA</sequence>
<dbReference type="Pfam" id="PF00196">
    <property type="entry name" value="GerE"/>
    <property type="match status" value="1"/>
</dbReference>
<evidence type="ECO:0000259" key="1">
    <source>
        <dbReference type="SMART" id="SM00421"/>
    </source>
</evidence>
<reference evidence="2 3" key="1">
    <citation type="submission" date="2024-09" db="EMBL/GenBank/DDBJ databases">
        <title>Nodulacao em especies de Leguminosae Basais da Amazonia e Caracterizacao dos Rizobios e Bacterias Associadas aos Nodulos.</title>
        <authorList>
            <person name="Jambeiro I.C.A."/>
            <person name="Lopes I.S."/>
            <person name="Aguiar E.R.G.R."/>
            <person name="Santos A.F.J."/>
            <person name="Dos Santos J.M.F."/>
            <person name="Gross E."/>
        </authorList>
    </citation>
    <scope>NUCLEOTIDE SEQUENCE [LARGE SCALE GENOMIC DNA]</scope>
    <source>
        <strain evidence="2 3">BRUESC1165</strain>
    </source>
</reference>
<dbReference type="SMART" id="SM00421">
    <property type="entry name" value="HTH_LUXR"/>
    <property type="match status" value="1"/>
</dbReference>
<dbReference type="InterPro" id="IPR016032">
    <property type="entry name" value="Sig_transdc_resp-reg_C-effctor"/>
</dbReference>
<comment type="caution">
    <text evidence="2">The sequence shown here is derived from an EMBL/GenBank/DDBJ whole genome shotgun (WGS) entry which is preliminary data.</text>
</comment>
<evidence type="ECO:0000313" key="2">
    <source>
        <dbReference type="EMBL" id="MFC1456756.1"/>
    </source>
</evidence>
<dbReference type="InterPro" id="IPR000792">
    <property type="entry name" value="Tscrpt_reg_LuxR_C"/>
</dbReference>
<protein>
    <submittedName>
        <fullName evidence="2">LuxR C-terminal-related transcriptional regulator</fullName>
    </submittedName>
</protein>
<name>A0ABV6Y651_9HYPH</name>
<dbReference type="Proteomes" id="UP001593940">
    <property type="component" value="Unassembled WGS sequence"/>
</dbReference>
<keyword evidence="3" id="KW-1185">Reference proteome</keyword>
<evidence type="ECO:0000313" key="3">
    <source>
        <dbReference type="Proteomes" id="UP001593940"/>
    </source>
</evidence>
<dbReference type="InterPro" id="IPR036388">
    <property type="entry name" value="WH-like_DNA-bd_sf"/>
</dbReference>
<feature type="domain" description="HTH luxR-type" evidence="1">
    <location>
        <begin position="27"/>
        <end position="84"/>
    </location>
</feature>
<organism evidence="2 3">
    <name type="scientific">Microvirga arabica</name>
    <dbReference type="NCBI Taxonomy" id="1128671"/>
    <lineage>
        <taxon>Bacteria</taxon>
        <taxon>Pseudomonadati</taxon>
        <taxon>Pseudomonadota</taxon>
        <taxon>Alphaproteobacteria</taxon>
        <taxon>Hyphomicrobiales</taxon>
        <taxon>Methylobacteriaceae</taxon>
        <taxon>Microvirga</taxon>
    </lineage>
</organism>